<evidence type="ECO:0000313" key="2">
    <source>
        <dbReference type="Proteomes" id="UP000019376"/>
    </source>
</evidence>
<dbReference type="Proteomes" id="UP000019376">
    <property type="component" value="Unassembled WGS sequence"/>
</dbReference>
<keyword evidence="2" id="KW-1185">Reference proteome</keyword>
<accession>S7Z4P7</accession>
<gene>
    <name evidence="1" type="ORF">PDE_00020</name>
</gene>
<protein>
    <submittedName>
        <fullName evidence="1">Uncharacterized protein</fullName>
    </submittedName>
</protein>
<organism evidence="1 2">
    <name type="scientific">Penicillium oxalicum (strain 114-2 / CGMCC 5302)</name>
    <name type="common">Penicillium decumbens</name>
    <dbReference type="NCBI Taxonomy" id="933388"/>
    <lineage>
        <taxon>Eukaryota</taxon>
        <taxon>Fungi</taxon>
        <taxon>Dikarya</taxon>
        <taxon>Ascomycota</taxon>
        <taxon>Pezizomycotina</taxon>
        <taxon>Eurotiomycetes</taxon>
        <taxon>Eurotiomycetidae</taxon>
        <taxon>Eurotiales</taxon>
        <taxon>Aspergillaceae</taxon>
        <taxon>Penicillium</taxon>
    </lineage>
</organism>
<dbReference type="HOGENOM" id="CLU_2237513_0_0_1"/>
<dbReference type="EMBL" id="KB644408">
    <property type="protein sequence ID" value="EPS25089.1"/>
    <property type="molecule type" value="Genomic_DNA"/>
</dbReference>
<sequence length="105" mass="11523">MICAPSELRCGKVEREFEAKRLADACFNEVKPSVVIIGRARTPPLIVTPIPKILSADEALTRVVLQTYNRLLQITLHSFCVVDSANMNIAKNAADQLASSSQLLK</sequence>
<name>S7Z4P7_PENO1</name>
<evidence type="ECO:0000313" key="1">
    <source>
        <dbReference type="EMBL" id="EPS25089.1"/>
    </source>
</evidence>
<dbReference type="AlphaFoldDB" id="S7Z4P7"/>
<proteinExistence type="predicted"/>
<reference evidence="1 2" key="1">
    <citation type="journal article" date="2013" name="PLoS ONE">
        <title>Genomic and secretomic analyses reveal unique features of the lignocellulolytic enzyme system of Penicillium decumbens.</title>
        <authorList>
            <person name="Liu G."/>
            <person name="Zhang L."/>
            <person name="Wei X."/>
            <person name="Zou G."/>
            <person name="Qin Y."/>
            <person name="Ma L."/>
            <person name="Li J."/>
            <person name="Zheng H."/>
            <person name="Wang S."/>
            <person name="Wang C."/>
            <person name="Xun L."/>
            <person name="Zhao G.-P."/>
            <person name="Zhou Z."/>
            <person name="Qu Y."/>
        </authorList>
    </citation>
    <scope>NUCLEOTIDE SEQUENCE [LARGE SCALE GENOMIC DNA]</scope>
    <source>
        <strain evidence="2">114-2 / CGMCC 5302</strain>
    </source>
</reference>